<organism evidence="1 2">
    <name type="scientific">Panicum miliaceum</name>
    <name type="common">Proso millet</name>
    <name type="synonym">Broomcorn millet</name>
    <dbReference type="NCBI Taxonomy" id="4540"/>
    <lineage>
        <taxon>Eukaryota</taxon>
        <taxon>Viridiplantae</taxon>
        <taxon>Streptophyta</taxon>
        <taxon>Embryophyta</taxon>
        <taxon>Tracheophyta</taxon>
        <taxon>Spermatophyta</taxon>
        <taxon>Magnoliopsida</taxon>
        <taxon>Liliopsida</taxon>
        <taxon>Poales</taxon>
        <taxon>Poaceae</taxon>
        <taxon>PACMAD clade</taxon>
        <taxon>Panicoideae</taxon>
        <taxon>Panicodae</taxon>
        <taxon>Paniceae</taxon>
        <taxon>Panicinae</taxon>
        <taxon>Panicum</taxon>
        <taxon>Panicum sect. Panicum</taxon>
    </lineage>
</organism>
<protein>
    <submittedName>
        <fullName evidence="1">Uncharacterized protein</fullName>
    </submittedName>
</protein>
<dbReference type="Proteomes" id="UP000275267">
    <property type="component" value="Unassembled WGS sequence"/>
</dbReference>
<evidence type="ECO:0000313" key="1">
    <source>
        <dbReference type="EMBL" id="RLN03000.1"/>
    </source>
</evidence>
<accession>A0A3L6REJ4</accession>
<keyword evidence="2" id="KW-1185">Reference proteome</keyword>
<sequence length="62" mass="6986">MQLEEVKDTHVVNTGTGAVRMAVCRLYLNVDTMGALLPKQFGYSSVHSFRSHHVDRTTRVKP</sequence>
<gene>
    <name evidence="1" type="ORF">C2845_PM13G08420</name>
</gene>
<reference evidence="2" key="1">
    <citation type="journal article" date="2019" name="Nat. Commun.">
        <title>The genome of broomcorn millet.</title>
        <authorList>
            <person name="Zou C."/>
            <person name="Miki D."/>
            <person name="Li D."/>
            <person name="Tang Q."/>
            <person name="Xiao L."/>
            <person name="Rajput S."/>
            <person name="Deng P."/>
            <person name="Jia W."/>
            <person name="Huang R."/>
            <person name="Zhang M."/>
            <person name="Sun Y."/>
            <person name="Hu J."/>
            <person name="Fu X."/>
            <person name="Schnable P.S."/>
            <person name="Li F."/>
            <person name="Zhang H."/>
            <person name="Feng B."/>
            <person name="Zhu X."/>
            <person name="Liu R."/>
            <person name="Schnable J.C."/>
            <person name="Zhu J.-K."/>
            <person name="Zhang H."/>
        </authorList>
    </citation>
    <scope>NUCLEOTIDE SEQUENCE [LARGE SCALE GENOMIC DNA]</scope>
</reference>
<dbReference type="EMBL" id="PQIB02000008">
    <property type="protein sequence ID" value="RLN03000.1"/>
    <property type="molecule type" value="Genomic_DNA"/>
</dbReference>
<evidence type="ECO:0000313" key="2">
    <source>
        <dbReference type="Proteomes" id="UP000275267"/>
    </source>
</evidence>
<dbReference type="AlphaFoldDB" id="A0A3L6REJ4"/>
<proteinExistence type="predicted"/>
<comment type="caution">
    <text evidence="1">The sequence shown here is derived from an EMBL/GenBank/DDBJ whole genome shotgun (WGS) entry which is preliminary data.</text>
</comment>
<name>A0A3L6REJ4_PANMI</name>